<evidence type="ECO:0000313" key="3">
    <source>
        <dbReference type="EMBL" id="TVO58710.1"/>
    </source>
</evidence>
<dbReference type="Pfam" id="PF07589">
    <property type="entry name" value="PEP-CTERM"/>
    <property type="match status" value="1"/>
</dbReference>
<dbReference type="EMBL" id="VMNK01000003">
    <property type="protein sequence ID" value="TVO58710.1"/>
    <property type="molecule type" value="Genomic_DNA"/>
</dbReference>
<sequence length="287" mass="29778">MQVRIFPRPEPRMRATRLTLLTAVTALAALSQSAQATSGWYLNAAGTGWSDASFVSSLNVAGAGFIEQAFSWQSLGFAFEEHGAYQIVGAPTSSHDLTVSYNITGEVGLLSNGFTGGVIDLYSDSVFDFGSTNGSYGANNGTHIASFAVTGGQIDPLTRLVGLQANLVGGSMASGYFFDVAGNDLSDRGGISLSMGVQSTIIDPTGTHIVSELACEQAGFTGAGCNGRPYRASFLNLGWSTVQDTGVATLNIPALSQPVTAVPEPTTALMMLTGLLGLAARQRFNKG</sequence>
<reference evidence="3 4" key="1">
    <citation type="submission" date="2019-07" db="EMBL/GenBank/DDBJ databases">
        <title>The pathways for chlorine oxyanion respiration interact through the shared metabolite chlorate.</title>
        <authorList>
            <person name="Barnum T.P."/>
            <person name="Cheng Y."/>
            <person name="Hill K.A."/>
            <person name="Lucas L.N."/>
            <person name="Carlson H.K."/>
            <person name="Coates J.D."/>
        </authorList>
    </citation>
    <scope>NUCLEOTIDE SEQUENCE [LARGE SCALE GENOMIC DNA]</scope>
    <source>
        <strain evidence="3 4">SFB-3</strain>
    </source>
</reference>
<gene>
    <name evidence="3" type="ORF">FHP91_03335</name>
</gene>
<name>A0A557R0M9_9RHOO</name>
<dbReference type="NCBIfam" id="TIGR02595">
    <property type="entry name" value="PEP_CTERM"/>
    <property type="match status" value="1"/>
</dbReference>
<keyword evidence="4" id="KW-1185">Reference proteome</keyword>
<feature type="domain" description="Ice-binding protein C-terminal" evidence="2">
    <location>
        <begin position="261"/>
        <end position="283"/>
    </location>
</feature>
<dbReference type="OrthoDB" id="9180885at2"/>
<evidence type="ECO:0000256" key="1">
    <source>
        <dbReference type="SAM" id="SignalP"/>
    </source>
</evidence>
<protein>
    <submittedName>
        <fullName evidence="3">PEP-CTERM sorting domain-containing protein</fullName>
    </submittedName>
</protein>
<feature type="signal peptide" evidence="1">
    <location>
        <begin position="1"/>
        <end position="36"/>
    </location>
</feature>
<organism evidence="3 4">
    <name type="scientific">Denitromonas halophila</name>
    <dbReference type="NCBI Taxonomy" id="1629404"/>
    <lineage>
        <taxon>Bacteria</taxon>
        <taxon>Pseudomonadati</taxon>
        <taxon>Pseudomonadota</taxon>
        <taxon>Betaproteobacteria</taxon>
        <taxon>Rhodocyclales</taxon>
        <taxon>Zoogloeaceae</taxon>
        <taxon>Denitromonas</taxon>
    </lineage>
</organism>
<dbReference type="InterPro" id="IPR013424">
    <property type="entry name" value="Ice-binding_C"/>
</dbReference>
<evidence type="ECO:0000313" key="4">
    <source>
        <dbReference type="Proteomes" id="UP000319502"/>
    </source>
</evidence>
<accession>A0A557R0M9</accession>
<proteinExistence type="predicted"/>
<feature type="chain" id="PRO_5022180538" evidence="1">
    <location>
        <begin position="37"/>
        <end position="287"/>
    </location>
</feature>
<dbReference type="AlphaFoldDB" id="A0A557R0M9"/>
<dbReference type="Proteomes" id="UP000319502">
    <property type="component" value="Unassembled WGS sequence"/>
</dbReference>
<comment type="caution">
    <text evidence="3">The sequence shown here is derived from an EMBL/GenBank/DDBJ whole genome shotgun (WGS) entry which is preliminary data.</text>
</comment>
<evidence type="ECO:0000259" key="2">
    <source>
        <dbReference type="Pfam" id="PF07589"/>
    </source>
</evidence>
<keyword evidence="1" id="KW-0732">Signal</keyword>